<dbReference type="SUPFAM" id="SSF46689">
    <property type="entry name" value="Homeodomain-like"/>
    <property type="match status" value="1"/>
</dbReference>
<evidence type="ECO:0000256" key="1">
    <source>
        <dbReference type="ARBA" id="ARBA00023015"/>
    </source>
</evidence>
<dbReference type="PANTHER" id="PTHR47752">
    <property type="entry name" value="HTH-TYPE TRANSCRIPTIONAL REPRESSOR FABR"/>
    <property type="match status" value="1"/>
</dbReference>
<evidence type="ECO:0000256" key="2">
    <source>
        <dbReference type="ARBA" id="ARBA00023125"/>
    </source>
</evidence>
<evidence type="ECO:0000313" key="7">
    <source>
        <dbReference type="Proteomes" id="UP000196240"/>
    </source>
</evidence>
<dbReference type="Pfam" id="PF21943">
    <property type="entry name" value="TetR_C_46"/>
    <property type="match status" value="1"/>
</dbReference>
<gene>
    <name evidence="6" type="primary">fabR_2</name>
    <name evidence="6" type="ORF">ACNJC6_03403</name>
</gene>
<feature type="domain" description="HTH tetR-type" evidence="5">
    <location>
        <begin position="9"/>
        <end position="70"/>
    </location>
</feature>
<evidence type="ECO:0000313" key="6">
    <source>
        <dbReference type="EMBL" id="SJX23725.1"/>
    </source>
</evidence>
<evidence type="ECO:0000256" key="4">
    <source>
        <dbReference type="PROSITE-ProRule" id="PRU00335"/>
    </source>
</evidence>
<dbReference type="Gene3D" id="1.10.10.60">
    <property type="entry name" value="Homeodomain-like"/>
    <property type="match status" value="1"/>
</dbReference>
<dbReference type="Gene3D" id="1.10.357.10">
    <property type="entry name" value="Tetracycline Repressor, domain 2"/>
    <property type="match status" value="1"/>
</dbReference>
<dbReference type="AlphaFoldDB" id="A0A1R7QHH0"/>
<dbReference type="InterPro" id="IPR050692">
    <property type="entry name" value="HTH_transcr_repressor_FabR"/>
</dbReference>
<dbReference type="RefSeq" id="WP_087014900.1">
    <property type="nucleotide sequence ID" value="NZ_FUUY01000018.1"/>
</dbReference>
<keyword evidence="3" id="KW-0804">Transcription</keyword>
<dbReference type="PANTHER" id="PTHR47752:SF1">
    <property type="entry name" value="HTH-TYPE TRANSCRIPTIONAL REPRESSOR FABR"/>
    <property type="match status" value="1"/>
</dbReference>
<feature type="DNA-binding region" description="H-T-H motif" evidence="4">
    <location>
        <begin position="33"/>
        <end position="52"/>
    </location>
</feature>
<dbReference type="InterPro" id="IPR054129">
    <property type="entry name" value="DesT_TetR_C"/>
</dbReference>
<evidence type="ECO:0000259" key="5">
    <source>
        <dbReference type="PROSITE" id="PS50977"/>
    </source>
</evidence>
<evidence type="ECO:0000256" key="3">
    <source>
        <dbReference type="ARBA" id="ARBA00023163"/>
    </source>
</evidence>
<keyword evidence="2 4" id="KW-0238">DNA-binding</keyword>
<sequence>MSIREERKQQSRQALLNAALQLSTSGRSFARISLREVTRQVGLVPTAFYRHFNDLDELGLELVDQAALHIKSMLTQLGQSYVYGPHATIEHSLDLFFHAVEQHPEQWIFLIGERWGGSALIRAAVEREIAFLIDDFAHELTRIESMQHIHDSEDLKVLANILMDASFNWAMRWIGLSRDVAPEKLRLQQTEFKLQTIVQIQLMFRGISNWQRPSTQTKHANPTLH</sequence>
<protein>
    <submittedName>
        <fullName evidence="6">HTH-type transcriptional repressor FabR</fullName>
    </submittedName>
</protein>
<dbReference type="GO" id="GO:0003677">
    <property type="term" value="F:DNA binding"/>
    <property type="evidence" value="ECO:0007669"/>
    <property type="project" value="UniProtKB-UniRule"/>
</dbReference>
<keyword evidence="1" id="KW-0805">Transcription regulation</keyword>
<dbReference type="EMBL" id="FUUY01000018">
    <property type="protein sequence ID" value="SJX23725.1"/>
    <property type="molecule type" value="Genomic_DNA"/>
</dbReference>
<organism evidence="6 7">
    <name type="scientific">Acinetobacter johnsonii</name>
    <dbReference type="NCBI Taxonomy" id="40214"/>
    <lineage>
        <taxon>Bacteria</taxon>
        <taxon>Pseudomonadati</taxon>
        <taxon>Pseudomonadota</taxon>
        <taxon>Gammaproteobacteria</taxon>
        <taxon>Moraxellales</taxon>
        <taxon>Moraxellaceae</taxon>
        <taxon>Acinetobacter</taxon>
    </lineage>
</organism>
<reference evidence="6 7" key="1">
    <citation type="submission" date="2017-02" db="EMBL/GenBank/DDBJ databases">
        <authorList>
            <person name="Peterson S.W."/>
        </authorList>
    </citation>
    <scope>NUCLEOTIDE SEQUENCE [LARGE SCALE GENOMIC DNA]</scope>
    <source>
        <strain evidence="6">C6</strain>
    </source>
</reference>
<dbReference type="InterPro" id="IPR009057">
    <property type="entry name" value="Homeodomain-like_sf"/>
</dbReference>
<accession>A0A1R7QHH0</accession>
<name>A0A1R7QHH0_ACIJO</name>
<dbReference type="Proteomes" id="UP000196240">
    <property type="component" value="Unassembled WGS sequence"/>
</dbReference>
<proteinExistence type="predicted"/>
<dbReference type="PROSITE" id="PS50977">
    <property type="entry name" value="HTH_TETR_2"/>
    <property type="match status" value="1"/>
</dbReference>
<dbReference type="InterPro" id="IPR001647">
    <property type="entry name" value="HTH_TetR"/>
</dbReference>